<reference evidence="1" key="1">
    <citation type="submission" date="2022-10" db="EMBL/GenBank/DDBJ databases">
        <title>The complete genomes of actinobacterial strains from the NBC collection.</title>
        <authorList>
            <person name="Joergensen T.S."/>
            <person name="Alvarez Arevalo M."/>
            <person name="Sterndorff E.B."/>
            <person name="Faurdal D."/>
            <person name="Vuksanovic O."/>
            <person name="Mourched A.-S."/>
            <person name="Charusanti P."/>
            <person name="Shaw S."/>
            <person name="Blin K."/>
            <person name="Weber T."/>
        </authorList>
    </citation>
    <scope>NUCLEOTIDE SEQUENCE</scope>
    <source>
        <strain evidence="1">NBC_00302</strain>
    </source>
</reference>
<organism evidence="1 2">
    <name type="scientific">Streptomyces bobili</name>
    <dbReference type="NCBI Taxonomy" id="67280"/>
    <lineage>
        <taxon>Bacteria</taxon>
        <taxon>Bacillati</taxon>
        <taxon>Actinomycetota</taxon>
        <taxon>Actinomycetes</taxon>
        <taxon>Kitasatosporales</taxon>
        <taxon>Streptomycetaceae</taxon>
        <taxon>Streptomyces</taxon>
    </lineage>
</organism>
<gene>
    <name evidence="1" type="ORF">OHT53_40290</name>
</gene>
<evidence type="ECO:0000313" key="1">
    <source>
        <dbReference type="EMBL" id="WUN91919.1"/>
    </source>
</evidence>
<dbReference type="EMBL" id="CP108038">
    <property type="protein sequence ID" value="WUN91919.1"/>
    <property type="molecule type" value="Genomic_DNA"/>
</dbReference>
<name>A0ABZ1RA76_9ACTN</name>
<dbReference type="Proteomes" id="UP001432071">
    <property type="component" value="Chromosome"/>
</dbReference>
<sequence>MSLFRLAAGLQEQLNALVTDWTRVVDAHGAVGRVPLLLDRVEREEVPEAWEELWDRLCLHGETVSAASFAALPRLAALASTSAQALELAGAIVRGTLRHPDAEALLASCSNEMARLRHLVDQKLRTRPADYNRLFGDLLALAGHPHWSASLGDFDDDFYAVSCPHCEAEVTIAVGGYGCYSAMRDWDRGDVERRTLRPAPAEELRDPGGWMHATAGRDGQHRLAEGIRLVFGDAECPACGTAFNIAEAHTAANLPPVLETYVAAAHDRPADGGESAVRACSSP</sequence>
<accession>A0ABZ1RA76</accession>
<dbReference type="RefSeq" id="WP_328737629.1">
    <property type="nucleotide sequence ID" value="NZ_CP108038.1"/>
</dbReference>
<proteinExistence type="predicted"/>
<protein>
    <submittedName>
        <fullName evidence="1">Uncharacterized protein</fullName>
    </submittedName>
</protein>
<keyword evidence="2" id="KW-1185">Reference proteome</keyword>
<evidence type="ECO:0000313" key="2">
    <source>
        <dbReference type="Proteomes" id="UP001432071"/>
    </source>
</evidence>
<dbReference type="GeneID" id="93767362"/>